<organism evidence="1">
    <name type="scientific">Arabidopsis thaliana</name>
    <name type="common">Mouse-ear cress</name>
    <dbReference type="NCBI Taxonomy" id="3702"/>
    <lineage>
        <taxon>Eukaryota</taxon>
        <taxon>Viridiplantae</taxon>
        <taxon>Streptophyta</taxon>
        <taxon>Embryophyta</taxon>
        <taxon>Tracheophyta</taxon>
        <taxon>Spermatophyta</taxon>
        <taxon>Magnoliopsida</taxon>
        <taxon>eudicotyledons</taxon>
        <taxon>Gunneridae</taxon>
        <taxon>Pentapetalae</taxon>
        <taxon>rosids</taxon>
        <taxon>malvids</taxon>
        <taxon>Brassicales</taxon>
        <taxon>Brassicaceae</taxon>
        <taxon>Camelineae</taxon>
        <taxon>Arabidopsis</taxon>
    </lineage>
</organism>
<reference evidence="1" key="1">
    <citation type="submission" date="2006-07" db="EMBL/GenBank/DDBJ databases">
        <title>Large-scale analysis of RIKEN Arabidopsis full-length (RAFL) cDNAs.</title>
        <authorList>
            <person name="Totoki Y."/>
            <person name="Seki M."/>
            <person name="Ishida J."/>
            <person name="Nakajima M."/>
            <person name="Enju A."/>
            <person name="Morosawa T."/>
            <person name="Kamiya A."/>
            <person name="Narusaka M."/>
            <person name="Shin-i T."/>
            <person name="Nakagawa M."/>
            <person name="Sakamoto N."/>
            <person name="Oishi K."/>
            <person name="Kohara Y."/>
            <person name="Kobayashi M."/>
            <person name="Toyoda A."/>
            <person name="Sakaki Y."/>
            <person name="Sakurai T."/>
            <person name="Iida K."/>
            <person name="Akiyama K."/>
            <person name="Satou M."/>
            <person name="Toyoda T."/>
            <person name="Konagaya A."/>
            <person name="Carninci P."/>
            <person name="Kawai J."/>
            <person name="Hayashizaki Y."/>
            <person name="Shinozaki K."/>
        </authorList>
    </citation>
    <scope>NUCLEOTIDE SEQUENCE</scope>
</reference>
<sequence length="57" mass="6512">MLSQTSSELTTKRLGLLAVPVCITGVVMTRQRNIFLKIIPTVDNDVMQQTTHQYYTR</sequence>
<name>Q0WKZ0_ARATH</name>
<dbReference type="AlphaFoldDB" id="Q0WKZ0"/>
<protein>
    <submittedName>
        <fullName evidence="1">Uncharacterized protein</fullName>
    </submittedName>
</protein>
<accession>Q0WKZ0</accession>
<dbReference type="EMBL" id="AK230419">
    <property type="protein sequence ID" value="BAF02217.1"/>
    <property type="molecule type" value="mRNA"/>
</dbReference>
<evidence type="ECO:0000313" key="1">
    <source>
        <dbReference type="EMBL" id="BAF02217.1"/>
    </source>
</evidence>
<proteinExistence type="evidence at transcript level"/>